<dbReference type="InterPro" id="IPR021215">
    <property type="entry name" value="DUF2752"/>
</dbReference>
<sequence length="165" mass="16749">MRAARPHPNSGGGAPRSSVPALRRGRAGAAQPLAWGALGAAATALVAAVDPHVGGRYPACPLLALTGLACPLCGALRATHDLAHLDVAGAWAANPLWVLVVPVLVLAWATWTVRAWRWGRADAGRARTAQRVPLRLLLVLVGGAAVVFGVLRNVPALAAALGPGG</sequence>
<keyword evidence="4" id="KW-1185">Reference proteome</keyword>
<keyword evidence="2" id="KW-0472">Membrane</keyword>
<dbReference type="RefSeq" id="WP_344249663.1">
    <property type="nucleotide sequence ID" value="NZ_BAAAPM010000008.1"/>
</dbReference>
<protein>
    <recommendedName>
        <fullName evidence="5">DUF2752 domain-containing protein</fullName>
    </recommendedName>
</protein>
<feature type="transmembrane region" description="Helical" evidence="2">
    <location>
        <begin position="32"/>
        <end position="49"/>
    </location>
</feature>
<keyword evidence="2" id="KW-0812">Transmembrane</keyword>
<evidence type="ECO:0000256" key="1">
    <source>
        <dbReference type="SAM" id="MobiDB-lite"/>
    </source>
</evidence>
<feature type="transmembrane region" description="Helical" evidence="2">
    <location>
        <begin position="132"/>
        <end position="151"/>
    </location>
</feature>
<feature type="region of interest" description="Disordered" evidence="1">
    <location>
        <begin position="1"/>
        <end position="21"/>
    </location>
</feature>
<evidence type="ECO:0008006" key="5">
    <source>
        <dbReference type="Google" id="ProtNLM"/>
    </source>
</evidence>
<dbReference type="Pfam" id="PF10825">
    <property type="entry name" value="DUF2752"/>
    <property type="match status" value="1"/>
</dbReference>
<evidence type="ECO:0000313" key="3">
    <source>
        <dbReference type="EMBL" id="GAA1734694.1"/>
    </source>
</evidence>
<feature type="transmembrane region" description="Helical" evidence="2">
    <location>
        <begin position="91"/>
        <end position="111"/>
    </location>
</feature>
<proteinExistence type="predicted"/>
<comment type="caution">
    <text evidence="3">The sequence shown here is derived from an EMBL/GenBank/DDBJ whole genome shotgun (WGS) entry which is preliminary data.</text>
</comment>
<evidence type="ECO:0000313" key="4">
    <source>
        <dbReference type="Proteomes" id="UP001501138"/>
    </source>
</evidence>
<gene>
    <name evidence="3" type="ORF">GCM10009809_32430</name>
</gene>
<accession>A0ABN2JRN6</accession>
<evidence type="ECO:0000256" key="2">
    <source>
        <dbReference type="SAM" id="Phobius"/>
    </source>
</evidence>
<dbReference type="EMBL" id="BAAAPM010000008">
    <property type="protein sequence ID" value="GAA1734694.1"/>
    <property type="molecule type" value="Genomic_DNA"/>
</dbReference>
<reference evidence="3 4" key="1">
    <citation type="journal article" date="2019" name="Int. J. Syst. Evol. Microbiol.">
        <title>The Global Catalogue of Microorganisms (GCM) 10K type strain sequencing project: providing services to taxonomists for standard genome sequencing and annotation.</title>
        <authorList>
            <consortium name="The Broad Institute Genomics Platform"/>
            <consortium name="The Broad Institute Genome Sequencing Center for Infectious Disease"/>
            <person name="Wu L."/>
            <person name="Ma J."/>
        </authorList>
    </citation>
    <scope>NUCLEOTIDE SEQUENCE [LARGE SCALE GENOMIC DNA]</scope>
    <source>
        <strain evidence="3 4">JCM 15589</strain>
    </source>
</reference>
<dbReference type="Proteomes" id="UP001501138">
    <property type="component" value="Unassembled WGS sequence"/>
</dbReference>
<name>A0ABN2JRN6_9MICO</name>
<organism evidence="3 4">
    <name type="scientific">Isoptericola hypogeus</name>
    <dbReference type="NCBI Taxonomy" id="300179"/>
    <lineage>
        <taxon>Bacteria</taxon>
        <taxon>Bacillati</taxon>
        <taxon>Actinomycetota</taxon>
        <taxon>Actinomycetes</taxon>
        <taxon>Micrococcales</taxon>
        <taxon>Promicromonosporaceae</taxon>
        <taxon>Isoptericola</taxon>
    </lineage>
</organism>
<keyword evidence="2" id="KW-1133">Transmembrane helix</keyword>